<keyword evidence="3" id="KW-1185">Reference proteome</keyword>
<reference evidence="2 3" key="1">
    <citation type="submission" date="2017-01" db="EMBL/GenBank/DDBJ databases">
        <title>Trade-off between light-utilization and light-protection in marine flavobacteria.</title>
        <authorList>
            <person name="Kumagai Y."/>
            <person name="Yoshizawa S."/>
            <person name="Kogure K."/>
            <person name="Iwasaki W."/>
        </authorList>
    </citation>
    <scope>NUCLEOTIDE SEQUENCE [LARGE SCALE GENOMIC DNA]</scope>
    <source>
        <strain evidence="2 3">KCTC 32109</strain>
    </source>
</reference>
<evidence type="ECO:0000256" key="1">
    <source>
        <dbReference type="SAM" id="Phobius"/>
    </source>
</evidence>
<organism evidence="2 3">
    <name type="scientific">Nonlabens arenilitoris</name>
    <dbReference type="NCBI Taxonomy" id="1217969"/>
    <lineage>
        <taxon>Bacteria</taxon>
        <taxon>Pseudomonadati</taxon>
        <taxon>Bacteroidota</taxon>
        <taxon>Flavobacteriia</taxon>
        <taxon>Flavobacteriales</taxon>
        <taxon>Flavobacteriaceae</taxon>
        <taxon>Nonlabens</taxon>
    </lineage>
</organism>
<keyword evidence="1" id="KW-0472">Membrane</keyword>
<name>A0A2S7UA41_9FLAO</name>
<evidence type="ECO:0000313" key="2">
    <source>
        <dbReference type="EMBL" id="PQJ31517.1"/>
    </source>
</evidence>
<keyword evidence="1" id="KW-1133">Transmembrane helix</keyword>
<evidence type="ECO:0000313" key="3">
    <source>
        <dbReference type="Proteomes" id="UP000239747"/>
    </source>
</evidence>
<dbReference type="EMBL" id="MTPW01000001">
    <property type="protein sequence ID" value="PQJ31517.1"/>
    <property type="molecule type" value="Genomic_DNA"/>
</dbReference>
<feature type="transmembrane region" description="Helical" evidence="1">
    <location>
        <begin position="42"/>
        <end position="61"/>
    </location>
</feature>
<evidence type="ECO:0008006" key="4">
    <source>
        <dbReference type="Google" id="ProtNLM"/>
    </source>
</evidence>
<dbReference type="AlphaFoldDB" id="A0A2S7UA41"/>
<sequence>MFLFTTLETSLSLWLSFMGNALILTFITYYHIFIERRYSPFLSTYIVFNFLFFLVAPLAQISEFNMMETPVFTHYFPFSELTFIKTNGLIATFNIVFFLFYVGCKDYIKVKKQYHLKKHLL</sequence>
<proteinExistence type="predicted"/>
<protein>
    <recommendedName>
        <fullName evidence="4">Lycopene cyclase domain-containing protein</fullName>
    </recommendedName>
</protein>
<dbReference type="Proteomes" id="UP000239747">
    <property type="component" value="Unassembled WGS sequence"/>
</dbReference>
<feature type="transmembrane region" description="Helical" evidence="1">
    <location>
        <begin position="12"/>
        <end position="30"/>
    </location>
</feature>
<comment type="caution">
    <text evidence="2">The sequence shown here is derived from an EMBL/GenBank/DDBJ whole genome shotgun (WGS) entry which is preliminary data.</text>
</comment>
<accession>A0A2S7UA41</accession>
<feature type="transmembrane region" description="Helical" evidence="1">
    <location>
        <begin position="81"/>
        <end position="102"/>
    </location>
</feature>
<keyword evidence="1" id="KW-0812">Transmembrane</keyword>
<gene>
    <name evidence="2" type="ORF">BST92_06065</name>
</gene>